<dbReference type="SMART" id="SM00717">
    <property type="entry name" value="SANT"/>
    <property type="match status" value="1"/>
</dbReference>
<protein>
    <recommendedName>
        <fullName evidence="2">Myb-like domain-containing protein</fullName>
    </recommendedName>
</protein>
<dbReference type="Gene3D" id="1.10.10.60">
    <property type="entry name" value="Homeodomain-like"/>
    <property type="match status" value="1"/>
</dbReference>
<dbReference type="Pfam" id="PF00249">
    <property type="entry name" value="Myb_DNA-binding"/>
    <property type="match status" value="1"/>
</dbReference>
<feature type="compositionally biased region" description="Polar residues" evidence="1">
    <location>
        <begin position="246"/>
        <end position="259"/>
    </location>
</feature>
<organism evidence="3 4">
    <name type="scientific">Diplogelasinospora grovesii</name>
    <dbReference type="NCBI Taxonomy" id="303347"/>
    <lineage>
        <taxon>Eukaryota</taxon>
        <taxon>Fungi</taxon>
        <taxon>Dikarya</taxon>
        <taxon>Ascomycota</taxon>
        <taxon>Pezizomycotina</taxon>
        <taxon>Sordariomycetes</taxon>
        <taxon>Sordariomycetidae</taxon>
        <taxon>Sordariales</taxon>
        <taxon>Diplogelasinosporaceae</taxon>
        <taxon>Diplogelasinospora</taxon>
    </lineage>
</organism>
<comment type="caution">
    <text evidence="3">The sequence shown here is derived from an EMBL/GenBank/DDBJ whole genome shotgun (WGS) entry which is preliminary data.</text>
</comment>
<dbReference type="AlphaFoldDB" id="A0AAN6RYU1"/>
<dbReference type="EMBL" id="MU854020">
    <property type="protein sequence ID" value="KAK3934174.1"/>
    <property type="molecule type" value="Genomic_DNA"/>
</dbReference>
<evidence type="ECO:0000313" key="3">
    <source>
        <dbReference type="EMBL" id="KAK3934174.1"/>
    </source>
</evidence>
<proteinExistence type="predicted"/>
<gene>
    <name evidence="3" type="ORF">QBC46DRAFT_274352</name>
</gene>
<dbReference type="CDD" id="cd00167">
    <property type="entry name" value="SANT"/>
    <property type="match status" value="1"/>
</dbReference>
<dbReference type="InterPro" id="IPR009057">
    <property type="entry name" value="Homeodomain-like_sf"/>
</dbReference>
<feature type="compositionally biased region" description="Acidic residues" evidence="1">
    <location>
        <begin position="201"/>
        <end position="220"/>
    </location>
</feature>
<keyword evidence="4" id="KW-1185">Reference proteome</keyword>
<feature type="domain" description="Myb-like" evidence="2">
    <location>
        <begin position="61"/>
        <end position="105"/>
    </location>
</feature>
<dbReference type="SUPFAM" id="SSF46689">
    <property type="entry name" value="Homeodomain-like"/>
    <property type="match status" value="1"/>
</dbReference>
<evidence type="ECO:0000313" key="4">
    <source>
        <dbReference type="Proteomes" id="UP001303473"/>
    </source>
</evidence>
<reference evidence="4" key="1">
    <citation type="journal article" date="2023" name="Mol. Phylogenet. Evol.">
        <title>Genome-scale phylogeny and comparative genomics of the fungal order Sordariales.</title>
        <authorList>
            <person name="Hensen N."/>
            <person name="Bonometti L."/>
            <person name="Westerberg I."/>
            <person name="Brannstrom I.O."/>
            <person name="Guillou S."/>
            <person name="Cros-Aarteil S."/>
            <person name="Calhoun S."/>
            <person name="Haridas S."/>
            <person name="Kuo A."/>
            <person name="Mondo S."/>
            <person name="Pangilinan J."/>
            <person name="Riley R."/>
            <person name="LaButti K."/>
            <person name="Andreopoulos B."/>
            <person name="Lipzen A."/>
            <person name="Chen C."/>
            <person name="Yan M."/>
            <person name="Daum C."/>
            <person name="Ng V."/>
            <person name="Clum A."/>
            <person name="Steindorff A."/>
            <person name="Ohm R.A."/>
            <person name="Martin F."/>
            <person name="Silar P."/>
            <person name="Natvig D.O."/>
            <person name="Lalanne C."/>
            <person name="Gautier V."/>
            <person name="Ament-Velasquez S.L."/>
            <person name="Kruys A."/>
            <person name="Hutchinson M.I."/>
            <person name="Powell A.J."/>
            <person name="Barry K."/>
            <person name="Miller A.N."/>
            <person name="Grigoriev I.V."/>
            <person name="Debuchy R."/>
            <person name="Gladieux P."/>
            <person name="Hiltunen Thoren M."/>
            <person name="Johannesson H."/>
        </authorList>
    </citation>
    <scope>NUCLEOTIDE SEQUENCE [LARGE SCALE GENOMIC DNA]</scope>
    <source>
        <strain evidence="4">CBS 340.73</strain>
    </source>
</reference>
<feature type="region of interest" description="Disordered" evidence="1">
    <location>
        <begin position="161"/>
        <end position="277"/>
    </location>
</feature>
<feature type="compositionally biased region" description="Polar residues" evidence="1">
    <location>
        <begin position="27"/>
        <end position="37"/>
    </location>
</feature>
<name>A0AAN6RYU1_9PEZI</name>
<accession>A0AAN6RYU1</accession>
<dbReference type="PROSITE" id="PS50090">
    <property type="entry name" value="MYB_LIKE"/>
    <property type="match status" value="1"/>
</dbReference>
<dbReference type="InterPro" id="IPR001005">
    <property type="entry name" value="SANT/Myb"/>
</dbReference>
<dbReference type="Proteomes" id="UP001303473">
    <property type="component" value="Unassembled WGS sequence"/>
</dbReference>
<sequence>MHAQTYPPPPPLYGTQALDAAADADHNTNNVSDQHAQVQWAGGATDHDPSDPLPPVTYNYGTWTEEEDIALVSARKKGLNWFEIQRAHFPSKTGNACRKRYERLMEHRGANNFDARKLERLSGEYMKMRKQIWSGLAAKMNMRWELVEQQAKQCMSAGLKTIQSKARSHTNRSRRENNGRLQKSRNAEELLVRVGPTSPSEEMDDDDLDIDVPNDDDPEVLPEQQQYGGPIASAPAPLHPRVSVSGYLNGNPYPSSRTAASGPGGGGQPGQHGGLGY</sequence>
<feature type="region of interest" description="Disordered" evidence="1">
    <location>
        <begin position="26"/>
        <end position="54"/>
    </location>
</feature>
<evidence type="ECO:0000256" key="1">
    <source>
        <dbReference type="SAM" id="MobiDB-lite"/>
    </source>
</evidence>
<evidence type="ECO:0000259" key="2">
    <source>
        <dbReference type="PROSITE" id="PS50090"/>
    </source>
</evidence>
<feature type="compositionally biased region" description="Gly residues" evidence="1">
    <location>
        <begin position="262"/>
        <end position="277"/>
    </location>
</feature>